<accession>A0A192A3E5</accession>
<dbReference type="CDD" id="cd06981">
    <property type="entry name" value="cupin_reut_a1446"/>
    <property type="match status" value="1"/>
</dbReference>
<dbReference type="STRING" id="190721.ACS15_4449"/>
<dbReference type="OrthoDB" id="9798585at2"/>
<dbReference type="InterPro" id="IPR011051">
    <property type="entry name" value="RmlC_Cupin_sf"/>
</dbReference>
<proteinExistence type="predicted"/>
<dbReference type="Proteomes" id="UP000078572">
    <property type="component" value="Chromosome 2"/>
</dbReference>
<dbReference type="Pfam" id="PF07883">
    <property type="entry name" value="Cupin_2"/>
    <property type="match status" value="1"/>
</dbReference>
<dbReference type="InterPro" id="IPR014710">
    <property type="entry name" value="RmlC-like_jellyroll"/>
</dbReference>
<name>A0A192A3E5_9RALS</name>
<evidence type="ECO:0000313" key="1">
    <source>
        <dbReference type="EMBL" id="ANJ74995.1"/>
    </source>
</evidence>
<organism evidence="1 2">
    <name type="scientific">Ralstonia insidiosa</name>
    <dbReference type="NCBI Taxonomy" id="190721"/>
    <lineage>
        <taxon>Bacteria</taxon>
        <taxon>Pseudomonadati</taxon>
        <taxon>Pseudomonadota</taxon>
        <taxon>Betaproteobacteria</taxon>
        <taxon>Burkholderiales</taxon>
        <taxon>Burkholderiaceae</taxon>
        <taxon>Ralstonia</taxon>
    </lineage>
</organism>
<sequence>MGENQGNLFTDVPTGAPEEVFTALLERPGLKIERIVSNGQASPPSFWYDSAQEEWVLLLEGSAAVQIEGETEPRLLRRGAWLHLPAHCRHRVAWTDTSRPTVWLAVHYGAG</sequence>
<protein>
    <submittedName>
        <fullName evidence="1">Cupin</fullName>
    </submittedName>
</protein>
<dbReference type="InterPro" id="IPR013096">
    <property type="entry name" value="Cupin_2"/>
</dbReference>
<dbReference type="EMBL" id="CP016023">
    <property type="protein sequence ID" value="ANJ74995.1"/>
    <property type="molecule type" value="Genomic_DNA"/>
</dbReference>
<reference evidence="2" key="1">
    <citation type="submission" date="2016-06" db="EMBL/GenBank/DDBJ databases">
        <authorList>
            <person name="Xu Y."/>
            <person name="Nagy A."/>
            <person name="Yan X."/>
            <person name="Kim S.W."/>
            <person name="Haley B."/>
            <person name="Liu N.T."/>
            <person name="Nou X."/>
        </authorList>
    </citation>
    <scope>NUCLEOTIDE SEQUENCE [LARGE SCALE GENOMIC DNA]</scope>
    <source>
        <strain evidence="2">ATCC 49129</strain>
    </source>
</reference>
<gene>
    <name evidence="1" type="ORF">A9Y76_20860</name>
</gene>
<dbReference type="AlphaFoldDB" id="A0A192A3E5"/>
<evidence type="ECO:0000313" key="2">
    <source>
        <dbReference type="Proteomes" id="UP000078572"/>
    </source>
</evidence>
<dbReference type="Gene3D" id="2.60.120.10">
    <property type="entry name" value="Jelly Rolls"/>
    <property type="match status" value="1"/>
</dbReference>
<dbReference type="SUPFAM" id="SSF51182">
    <property type="entry name" value="RmlC-like cupins"/>
    <property type="match status" value="1"/>
</dbReference>
<dbReference type="GeneID" id="61528489"/>
<dbReference type="RefSeq" id="WP_064807220.1">
    <property type="nucleotide sequence ID" value="NZ_CP016023.1"/>
</dbReference>
<keyword evidence="2" id="KW-1185">Reference proteome</keyword>